<organism evidence="2 3">
    <name type="scientific">Kitasatospora cheerisanensis KCTC 2395</name>
    <dbReference type="NCBI Taxonomy" id="1348663"/>
    <lineage>
        <taxon>Bacteria</taxon>
        <taxon>Bacillati</taxon>
        <taxon>Actinomycetota</taxon>
        <taxon>Actinomycetes</taxon>
        <taxon>Kitasatosporales</taxon>
        <taxon>Streptomycetaceae</taxon>
        <taxon>Kitasatospora</taxon>
    </lineage>
</organism>
<protein>
    <submittedName>
        <fullName evidence="2">Uncharacterized protein</fullName>
    </submittedName>
</protein>
<feature type="compositionally biased region" description="Low complexity" evidence="1">
    <location>
        <begin position="426"/>
        <end position="435"/>
    </location>
</feature>
<feature type="region of interest" description="Disordered" evidence="1">
    <location>
        <begin position="1"/>
        <end position="177"/>
    </location>
</feature>
<evidence type="ECO:0000256" key="1">
    <source>
        <dbReference type="SAM" id="MobiDB-lite"/>
    </source>
</evidence>
<comment type="caution">
    <text evidence="2">The sequence shown here is derived from an EMBL/GenBank/DDBJ whole genome shotgun (WGS) entry which is preliminary data.</text>
</comment>
<sequence>MRGAARPHTHGPQHAPPPATARGAPKRLPRLPLTGKHDLASNPRPGQPVRRPGDPSRLPGGRPPRGGTVHAPGFGNSTAGCADVRRAPLRSVTHAAPPSKITRTGTQAKDNRNRPPTGRQRTPPSGPRRHRPDHRTSPPSPAGRSSVRSGFRHRRAEGSRQRPSPGRSRLTRTRADSGWAVGSGAECQHLAGQQQIGVAADRVAVEGVEGRPSAGETELFSDATERVPLLHRPHTRRARGQDGSVLRIGPRHAAVTRSRPRLESVRTLGLLRRPAAAHRPRRQALPRGEALRHLDLLLPGRPVRTRRKIEPTIGAPGRRIELQTPVVAVPGIGVPAATALTMRHHIPVHTRHRARRHSDRRRRQQPAEHRGNHKQRKNNNGKTAQRHSHQRHGNSTTRRQKPGHRSTRNPIRSHDATPPDSPKTPTPQTAAQHPTNRLSPRPTPPNDNRTRRDGPTRHRTTPKPQHPDGRRRARPPRGPLPAGLGRNTAPL</sequence>
<feature type="region of interest" description="Disordered" evidence="1">
    <location>
        <begin position="340"/>
        <end position="491"/>
    </location>
</feature>
<evidence type="ECO:0000313" key="3">
    <source>
        <dbReference type="Proteomes" id="UP000027178"/>
    </source>
</evidence>
<dbReference type="Proteomes" id="UP000027178">
    <property type="component" value="Unassembled WGS sequence"/>
</dbReference>
<name>A0A066YKY3_9ACTN</name>
<accession>A0A066YKY3</accession>
<dbReference type="EMBL" id="JNBY01000169">
    <property type="protein sequence ID" value="KDN80589.1"/>
    <property type="molecule type" value="Genomic_DNA"/>
</dbReference>
<feature type="compositionally biased region" description="Basic residues" evidence="1">
    <location>
        <begin position="371"/>
        <end position="407"/>
    </location>
</feature>
<reference evidence="2 3" key="1">
    <citation type="submission" date="2014-05" db="EMBL/GenBank/DDBJ databases">
        <title>Draft Genome Sequence of Kitasatospora cheerisanensis KCTC 2395.</title>
        <authorList>
            <person name="Nam D.H."/>
        </authorList>
    </citation>
    <scope>NUCLEOTIDE SEQUENCE [LARGE SCALE GENOMIC DNA]</scope>
    <source>
        <strain evidence="2 3">KCTC 2395</strain>
    </source>
</reference>
<dbReference type="PATRIC" id="fig|1348663.4.peg.7383"/>
<feature type="compositionally biased region" description="Low complexity" evidence="1">
    <location>
        <begin position="480"/>
        <end position="491"/>
    </location>
</feature>
<proteinExistence type="predicted"/>
<dbReference type="AlphaFoldDB" id="A0A066YKY3"/>
<feature type="compositionally biased region" description="Basic residues" evidence="1">
    <location>
        <begin position="1"/>
        <end position="11"/>
    </location>
</feature>
<gene>
    <name evidence="2" type="ORF">KCH_76380</name>
</gene>
<keyword evidence="3" id="KW-1185">Reference proteome</keyword>
<dbReference type="HOGENOM" id="CLU_555258_0_0_11"/>
<evidence type="ECO:0000313" key="2">
    <source>
        <dbReference type="EMBL" id="KDN80589.1"/>
    </source>
</evidence>
<feature type="compositionally biased region" description="Basic residues" evidence="1">
    <location>
        <begin position="342"/>
        <end position="364"/>
    </location>
</feature>